<dbReference type="PROSITE" id="PS50835">
    <property type="entry name" value="IG_LIKE"/>
    <property type="match status" value="8"/>
</dbReference>
<dbReference type="PANTHER" id="PTHR12231:SF261">
    <property type="entry name" value="IG-LIKE DOMAIN-CONTAINING PROTEIN"/>
    <property type="match status" value="1"/>
</dbReference>
<keyword evidence="1" id="KW-0732">Signal</keyword>
<dbReference type="CDD" id="cd00096">
    <property type="entry name" value="Ig"/>
    <property type="match status" value="2"/>
</dbReference>
<dbReference type="SMART" id="SM00409">
    <property type="entry name" value="IG"/>
    <property type="match status" value="8"/>
</dbReference>
<dbReference type="GO" id="GO:0043005">
    <property type="term" value="C:neuron projection"/>
    <property type="evidence" value="ECO:0007669"/>
    <property type="project" value="TreeGrafter"/>
</dbReference>
<feature type="domain" description="Ig-like" evidence="5">
    <location>
        <begin position="283"/>
        <end position="371"/>
    </location>
</feature>
<accession>A0A9D3M8R2</accession>
<keyword evidence="7" id="KW-1185">Reference proteome</keyword>
<dbReference type="Gene3D" id="2.60.40.10">
    <property type="entry name" value="Immunoglobulins"/>
    <property type="match status" value="8"/>
</dbReference>
<feature type="domain" description="Ig-like" evidence="5">
    <location>
        <begin position="478"/>
        <end position="570"/>
    </location>
</feature>
<dbReference type="SMART" id="SM00408">
    <property type="entry name" value="IGc2"/>
    <property type="match status" value="8"/>
</dbReference>
<proteinExistence type="predicted"/>
<dbReference type="InterPro" id="IPR036179">
    <property type="entry name" value="Ig-like_dom_sf"/>
</dbReference>
<dbReference type="Pfam" id="PF13927">
    <property type="entry name" value="Ig_3"/>
    <property type="match status" value="2"/>
</dbReference>
<dbReference type="SUPFAM" id="SSF48726">
    <property type="entry name" value="Immunoglobulin"/>
    <property type="match status" value="8"/>
</dbReference>
<feature type="non-terminal residue" evidence="6">
    <location>
        <position position="765"/>
    </location>
</feature>
<keyword evidence="3" id="KW-1015">Disulfide bond</keyword>
<evidence type="ECO:0000313" key="6">
    <source>
        <dbReference type="EMBL" id="KAG5843607.1"/>
    </source>
</evidence>
<feature type="domain" description="Ig-like" evidence="5">
    <location>
        <begin position="670"/>
        <end position="763"/>
    </location>
</feature>
<evidence type="ECO:0000256" key="1">
    <source>
        <dbReference type="ARBA" id="ARBA00022729"/>
    </source>
</evidence>
<dbReference type="InterPro" id="IPR013783">
    <property type="entry name" value="Ig-like_fold"/>
</dbReference>
<dbReference type="InterPro" id="IPR007110">
    <property type="entry name" value="Ig-like_dom"/>
</dbReference>
<feature type="domain" description="Ig-like" evidence="5">
    <location>
        <begin position="1"/>
        <end position="75"/>
    </location>
</feature>
<comment type="caution">
    <text evidence="6">The sequence shown here is derived from an EMBL/GenBank/DDBJ whole genome shotgun (WGS) entry which is preliminary data.</text>
</comment>
<dbReference type="AlphaFoldDB" id="A0A9D3M8R2"/>
<dbReference type="InterPro" id="IPR013098">
    <property type="entry name" value="Ig_I-set"/>
</dbReference>
<organism evidence="6 7">
    <name type="scientific">Anguilla anguilla</name>
    <name type="common">European freshwater eel</name>
    <name type="synonym">Muraena anguilla</name>
    <dbReference type="NCBI Taxonomy" id="7936"/>
    <lineage>
        <taxon>Eukaryota</taxon>
        <taxon>Metazoa</taxon>
        <taxon>Chordata</taxon>
        <taxon>Craniata</taxon>
        <taxon>Vertebrata</taxon>
        <taxon>Euteleostomi</taxon>
        <taxon>Actinopterygii</taxon>
        <taxon>Neopterygii</taxon>
        <taxon>Teleostei</taxon>
        <taxon>Anguilliformes</taxon>
        <taxon>Anguillidae</taxon>
        <taxon>Anguilla</taxon>
    </lineage>
</organism>
<dbReference type="InterPro" id="IPR003598">
    <property type="entry name" value="Ig_sub2"/>
</dbReference>
<dbReference type="InterPro" id="IPR003599">
    <property type="entry name" value="Ig_sub"/>
</dbReference>
<sequence length="765" mass="83188">NAYIHCTAKGEPKPTIEWIIPDEEKSKAFPFIRGRVSVFSNGTLLVRNISLTDSGTYQCSATNQAGATRRVVKLEVKQDKASTEEPLPQQQGITAIYGSTLYLHCSGFTTSQHGAVWRLPSGMFLDYSNSSGGPITAFPNSTLKIQQLTEKDAGSYLCLFRTSRDQDFKLFQVEVLMMPPKIKRLAAVHKRVAYGDSFQIDCLASGFPAPEVSWSLPEGTVVDSTLQHEDKWVMSPRFMVFGNGTLLLMQIGKGDEGDYTCKARNRFGQDVMKVRIHLLPDSPRILSKDEVSIWGVLGEPVHIRCQAIGEPTPTITWFSPSNATITTSSIRYQILGDGTLIIRKVGLADRGNYACVAKSLSGYDVKKVHLEVKGGAPRINRQVGRAAVKVSAVFNQTLLLDCKAEGLPEPRVTWTTSYGINLPTPYLGGRFQVYGNGSLELHTLRKTDEGLYVCLAQNSLGAARLEVDLQVKSLTEKPSFSKANTEVMSFKPGSAEVTLGCYASGKPTPEIVWVLPNSTMLTAGARLQRFHHIPGGGLLRILQPGNGDMGVYRCLANNTAGRAEKRFALEPGWKPQIQGKPTAVRLSFGQNLNLPCSVDAWPQAAISWTLPNSRVLRIPQAIGRLAYLRNGTLELSEAAIVDRGTYTCKATNAFGSSALSHTVTVTVHPPRITNAFPSVIVVNRGATARLSCRAVGIPKPDISWTLPGSTSLTPTGPVTTQNGMHVTADGSLVIQNPMLTNSGIYKCNARSAVGMDFKATYLQVL</sequence>
<evidence type="ECO:0000256" key="3">
    <source>
        <dbReference type="ARBA" id="ARBA00023157"/>
    </source>
</evidence>
<reference evidence="6" key="1">
    <citation type="submission" date="2021-01" db="EMBL/GenBank/DDBJ databases">
        <title>A chromosome-scale assembly of European eel, Anguilla anguilla.</title>
        <authorList>
            <person name="Henkel C."/>
            <person name="Jong-Raadsen S.A."/>
            <person name="Dufour S."/>
            <person name="Weltzien F.-A."/>
            <person name="Palstra A.P."/>
            <person name="Pelster B."/>
            <person name="Spaink H.P."/>
            <person name="Van Den Thillart G.E."/>
            <person name="Jansen H."/>
            <person name="Zahm M."/>
            <person name="Klopp C."/>
            <person name="Cedric C."/>
            <person name="Louis A."/>
            <person name="Berthelot C."/>
            <person name="Parey E."/>
            <person name="Roest Crollius H."/>
            <person name="Montfort J."/>
            <person name="Robinson-Rechavi M."/>
            <person name="Bucao C."/>
            <person name="Bouchez O."/>
            <person name="Gislard M."/>
            <person name="Lluch J."/>
            <person name="Milhes M."/>
            <person name="Lampietro C."/>
            <person name="Lopez Roques C."/>
            <person name="Donnadieu C."/>
            <person name="Braasch I."/>
            <person name="Desvignes T."/>
            <person name="Postlethwait J."/>
            <person name="Bobe J."/>
            <person name="Guiguen Y."/>
            <person name="Dirks R."/>
        </authorList>
    </citation>
    <scope>NUCLEOTIDE SEQUENCE</scope>
    <source>
        <strain evidence="6">Tag_6206</strain>
        <tissue evidence="6">Liver</tissue>
    </source>
</reference>
<keyword evidence="4" id="KW-0393">Immunoglobulin domain</keyword>
<feature type="domain" description="Ig-like" evidence="5">
    <location>
        <begin position="377"/>
        <end position="470"/>
    </location>
</feature>
<protein>
    <recommendedName>
        <fullName evidence="5">Ig-like domain-containing protein</fullName>
    </recommendedName>
</protein>
<dbReference type="Proteomes" id="UP001044222">
    <property type="component" value="Chromosome 8"/>
</dbReference>
<evidence type="ECO:0000256" key="2">
    <source>
        <dbReference type="ARBA" id="ARBA00022737"/>
    </source>
</evidence>
<keyword evidence="2" id="KW-0677">Repeat</keyword>
<feature type="domain" description="Ig-like" evidence="5">
    <location>
        <begin position="575"/>
        <end position="666"/>
    </location>
</feature>
<feature type="domain" description="Ig-like" evidence="5">
    <location>
        <begin position="180"/>
        <end position="277"/>
    </location>
</feature>
<dbReference type="InterPro" id="IPR051170">
    <property type="entry name" value="Neural/epithelial_adhesion"/>
</dbReference>
<dbReference type="FunFam" id="2.60.40.10:FF:001377">
    <property type="entry name" value="Matrix remodeling associated 5"/>
    <property type="match status" value="1"/>
</dbReference>
<dbReference type="Pfam" id="PF07679">
    <property type="entry name" value="I-set"/>
    <property type="match status" value="5"/>
</dbReference>
<evidence type="ECO:0000259" key="5">
    <source>
        <dbReference type="PROSITE" id="PS50835"/>
    </source>
</evidence>
<gene>
    <name evidence="6" type="ORF">ANANG_G00152700</name>
</gene>
<name>A0A9D3M8R2_ANGAN</name>
<dbReference type="PANTHER" id="PTHR12231">
    <property type="entry name" value="CTX-RELATED TYPE I TRANSMEMBRANE PROTEIN"/>
    <property type="match status" value="1"/>
</dbReference>
<dbReference type="EMBL" id="JAFIRN010000008">
    <property type="protein sequence ID" value="KAG5843607.1"/>
    <property type="molecule type" value="Genomic_DNA"/>
</dbReference>
<evidence type="ECO:0000313" key="7">
    <source>
        <dbReference type="Proteomes" id="UP001044222"/>
    </source>
</evidence>
<feature type="domain" description="Ig-like" evidence="5">
    <location>
        <begin position="88"/>
        <end position="169"/>
    </location>
</feature>
<evidence type="ECO:0000256" key="4">
    <source>
        <dbReference type="ARBA" id="ARBA00023319"/>
    </source>
</evidence>